<dbReference type="Proteomes" id="UP001201812">
    <property type="component" value="Unassembled WGS sequence"/>
</dbReference>
<comment type="caution">
    <text evidence="2">The sequence shown here is derived from an EMBL/GenBank/DDBJ whole genome shotgun (WGS) entry which is preliminary data.</text>
</comment>
<name>A0AAD4MPL2_9BILA</name>
<reference evidence="2" key="1">
    <citation type="submission" date="2022-01" db="EMBL/GenBank/DDBJ databases">
        <title>Genome Sequence Resource for Two Populations of Ditylenchus destructor, the Migratory Endoparasitic Phytonematode.</title>
        <authorList>
            <person name="Zhang H."/>
            <person name="Lin R."/>
            <person name="Xie B."/>
        </authorList>
    </citation>
    <scope>NUCLEOTIDE SEQUENCE</scope>
    <source>
        <strain evidence="2">BazhouSP</strain>
    </source>
</reference>
<dbReference type="EMBL" id="JAKKPZ010000156">
    <property type="protein sequence ID" value="KAI1700102.1"/>
    <property type="molecule type" value="Genomic_DNA"/>
</dbReference>
<evidence type="ECO:0000313" key="2">
    <source>
        <dbReference type="EMBL" id="KAI1700102.1"/>
    </source>
</evidence>
<proteinExistence type="predicted"/>
<protein>
    <submittedName>
        <fullName evidence="2">Uncharacterized protein</fullName>
    </submittedName>
</protein>
<evidence type="ECO:0000256" key="1">
    <source>
        <dbReference type="SAM" id="MobiDB-lite"/>
    </source>
</evidence>
<dbReference type="AlphaFoldDB" id="A0AAD4MPL2"/>
<evidence type="ECO:0000313" key="3">
    <source>
        <dbReference type="Proteomes" id="UP001201812"/>
    </source>
</evidence>
<sequence length="73" mass="7772">MRALPSLLRAELGRPIIFSRSPTEKPIDHKAKVTQMLDNDNSATATSSLSGMASLGMPNALRSSSKASGCLRE</sequence>
<gene>
    <name evidence="2" type="ORF">DdX_16913</name>
</gene>
<keyword evidence="3" id="KW-1185">Reference proteome</keyword>
<organism evidence="2 3">
    <name type="scientific">Ditylenchus destructor</name>
    <dbReference type="NCBI Taxonomy" id="166010"/>
    <lineage>
        <taxon>Eukaryota</taxon>
        <taxon>Metazoa</taxon>
        <taxon>Ecdysozoa</taxon>
        <taxon>Nematoda</taxon>
        <taxon>Chromadorea</taxon>
        <taxon>Rhabditida</taxon>
        <taxon>Tylenchina</taxon>
        <taxon>Tylenchomorpha</taxon>
        <taxon>Sphaerularioidea</taxon>
        <taxon>Anguinidae</taxon>
        <taxon>Anguininae</taxon>
        <taxon>Ditylenchus</taxon>
    </lineage>
</organism>
<feature type="compositionally biased region" description="Polar residues" evidence="1">
    <location>
        <begin position="42"/>
        <end position="51"/>
    </location>
</feature>
<feature type="region of interest" description="Disordered" evidence="1">
    <location>
        <begin position="42"/>
        <end position="73"/>
    </location>
</feature>
<accession>A0AAD4MPL2</accession>